<feature type="transmembrane region" description="Helical" evidence="1">
    <location>
        <begin position="14"/>
        <end position="36"/>
    </location>
</feature>
<dbReference type="AlphaFoldDB" id="A0A9D4CFH9"/>
<evidence type="ECO:0000313" key="3">
    <source>
        <dbReference type="Proteomes" id="UP000828390"/>
    </source>
</evidence>
<dbReference type="Proteomes" id="UP000828390">
    <property type="component" value="Unassembled WGS sequence"/>
</dbReference>
<evidence type="ECO:0000256" key="1">
    <source>
        <dbReference type="SAM" id="Phobius"/>
    </source>
</evidence>
<name>A0A9D4CFH9_DREPO</name>
<organism evidence="2 3">
    <name type="scientific">Dreissena polymorpha</name>
    <name type="common">Zebra mussel</name>
    <name type="synonym">Mytilus polymorpha</name>
    <dbReference type="NCBI Taxonomy" id="45954"/>
    <lineage>
        <taxon>Eukaryota</taxon>
        <taxon>Metazoa</taxon>
        <taxon>Spiralia</taxon>
        <taxon>Lophotrochozoa</taxon>
        <taxon>Mollusca</taxon>
        <taxon>Bivalvia</taxon>
        <taxon>Autobranchia</taxon>
        <taxon>Heteroconchia</taxon>
        <taxon>Euheterodonta</taxon>
        <taxon>Imparidentia</taxon>
        <taxon>Neoheterodontei</taxon>
        <taxon>Myida</taxon>
        <taxon>Dreissenoidea</taxon>
        <taxon>Dreissenidae</taxon>
        <taxon>Dreissena</taxon>
    </lineage>
</organism>
<reference evidence="2" key="1">
    <citation type="journal article" date="2019" name="bioRxiv">
        <title>The Genome of the Zebra Mussel, Dreissena polymorpha: A Resource for Invasive Species Research.</title>
        <authorList>
            <person name="McCartney M.A."/>
            <person name="Auch B."/>
            <person name="Kono T."/>
            <person name="Mallez S."/>
            <person name="Zhang Y."/>
            <person name="Obille A."/>
            <person name="Becker A."/>
            <person name="Abrahante J.E."/>
            <person name="Garbe J."/>
            <person name="Badalamenti J.P."/>
            <person name="Herman A."/>
            <person name="Mangelson H."/>
            <person name="Liachko I."/>
            <person name="Sullivan S."/>
            <person name="Sone E.D."/>
            <person name="Koren S."/>
            <person name="Silverstein K.A.T."/>
            <person name="Beckman K.B."/>
            <person name="Gohl D.M."/>
        </authorList>
    </citation>
    <scope>NUCLEOTIDE SEQUENCE</scope>
    <source>
        <strain evidence="2">Duluth1</strain>
        <tissue evidence="2">Whole animal</tissue>
    </source>
</reference>
<proteinExistence type="predicted"/>
<comment type="caution">
    <text evidence="2">The sequence shown here is derived from an EMBL/GenBank/DDBJ whole genome shotgun (WGS) entry which is preliminary data.</text>
</comment>
<keyword evidence="1" id="KW-0812">Transmembrane</keyword>
<accession>A0A9D4CFH9</accession>
<protein>
    <submittedName>
        <fullName evidence="2">Uncharacterized protein</fullName>
    </submittedName>
</protein>
<reference evidence="2" key="2">
    <citation type="submission" date="2020-11" db="EMBL/GenBank/DDBJ databases">
        <authorList>
            <person name="McCartney M.A."/>
            <person name="Auch B."/>
            <person name="Kono T."/>
            <person name="Mallez S."/>
            <person name="Becker A."/>
            <person name="Gohl D.M."/>
            <person name="Silverstein K.A.T."/>
            <person name="Koren S."/>
            <person name="Bechman K.B."/>
            <person name="Herman A."/>
            <person name="Abrahante J.E."/>
            <person name="Garbe J."/>
        </authorList>
    </citation>
    <scope>NUCLEOTIDE SEQUENCE</scope>
    <source>
        <strain evidence="2">Duluth1</strain>
        <tissue evidence="2">Whole animal</tissue>
    </source>
</reference>
<keyword evidence="3" id="KW-1185">Reference proteome</keyword>
<sequence>MVIAYIWLTLHPDYLFMMYFLRCQVTVNTTLVLVFGPKVSLCSDQRASGIELNERVSAIELNSRFSAIELKARVSSIGLNSKWSFMELRSCVIHMNERERETVAQVIEFA</sequence>
<evidence type="ECO:0000313" key="2">
    <source>
        <dbReference type="EMBL" id="KAH3723532.1"/>
    </source>
</evidence>
<dbReference type="EMBL" id="JAIWYP010000012">
    <property type="protein sequence ID" value="KAH3723532.1"/>
    <property type="molecule type" value="Genomic_DNA"/>
</dbReference>
<gene>
    <name evidence="2" type="ORF">DPMN_049322</name>
</gene>
<keyword evidence="1" id="KW-0472">Membrane</keyword>
<keyword evidence="1" id="KW-1133">Transmembrane helix</keyword>